<feature type="region of interest" description="Disordered" evidence="1">
    <location>
        <begin position="290"/>
        <end position="314"/>
    </location>
</feature>
<evidence type="ECO:0000256" key="1">
    <source>
        <dbReference type="SAM" id="MobiDB-lite"/>
    </source>
</evidence>
<accession>A0A422PPU7</accession>
<comment type="caution">
    <text evidence="2">The sequence shown here is derived from an EMBL/GenBank/DDBJ whole genome shotgun (WGS) entry which is preliminary data.</text>
</comment>
<dbReference type="OrthoDB" id="248478at2759"/>
<proteinExistence type="predicted"/>
<name>A0A422PPU7_9TRYP</name>
<organism evidence="2 3">
    <name type="scientific">Trypanosoma conorhini</name>
    <dbReference type="NCBI Taxonomy" id="83891"/>
    <lineage>
        <taxon>Eukaryota</taxon>
        <taxon>Discoba</taxon>
        <taxon>Euglenozoa</taxon>
        <taxon>Kinetoplastea</taxon>
        <taxon>Metakinetoplastina</taxon>
        <taxon>Trypanosomatida</taxon>
        <taxon>Trypanosomatidae</taxon>
        <taxon>Trypanosoma</taxon>
    </lineage>
</organism>
<dbReference type="Proteomes" id="UP000284403">
    <property type="component" value="Unassembled WGS sequence"/>
</dbReference>
<keyword evidence="3" id="KW-1185">Reference proteome</keyword>
<protein>
    <submittedName>
        <fullName evidence="2">Uncharacterized protein</fullName>
    </submittedName>
</protein>
<dbReference type="GeneID" id="40317714"/>
<evidence type="ECO:0000313" key="2">
    <source>
        <dbReference type="EMBL" id="RNF19766.1"/>
    </source>
</evidence>
<sequence>MNVAAFLKEFKRARRGVGDGGPLRSGEVVGAAGDAATISRRATPPETTSPQDDSGESEHGDGERDDDQAPQPYLGGKRQRYDRFWPRREEVGVGRPRESFAELKTYRTNHFVGTDRGIPDAVRQRVTRPLVSRALTKRGDKPNFNKLRDELLRKKNSLSQSLLARASPEPLSVDASRDAALHTGTEAVLLGIDDLFASDTVTVDPLPFAGMKSVAKASAEGGSEAATATSQNAKEKQQQQQQQQQQHCTDEAKVCSEKATTARVSLFARAKMYSGAAAPLMKKESEVLNARKISNKPASEKVEGINTTRRETFK</sequence>
<feature type="region of interest" description="Disordered" evidence="1">
    <location>
        <begin position="222"/>
        <end position="244"/>
    </location>
</feature>
<dbReference type="EMBL" id="MKKU01000196">
    <property type="protein sequence ID" value="RNF19766.1"/>
    <property type="molecule type" value="Genomic_DNA"/>
</dbReference>
<feature type="region of interest" description="Disordered" evidence="1">
    <location>
        <begin position="12"/>
        <end position="93"/>
    </location>
</feature>
<evidence type="ECO:0000313" key="3">
    <source>
        <dbReference type="Proteomes" id="UP000284403"/>
    </source>
</evidence>
<dbReference type="AlphaFoldDB" id="A0A422PPU7"/>
<feature type="compositionally biased region" description="Basic and acidic residues" evidence="1">
    <location>
        <begin position="298"/>
        <end position="314"/>
    </location>
</feature>
<feature type="compositionally biased region" description="Basic and acidic residues" evidence="1">
    <location>
        <begin position="79"/>
        <end position="93"/>
    </location>
</feature>
<gene>
    <name evidence="2" type="ORF">Tco025E_04103</name>
</gene>
<dbReference type="RefSeq" id="XP_029228958.1">
    <property type="nucleotide sequence ID" value="XM_029371015.1"/>
</dbReference>
<reference evidence="2 3" key="1">
    <citation type="journal article" date="2018" name="BMC Genomics">
        <title>Genomic comparison of Trypanosoma conorhini and Trypanosoma rangeli to Trypanosoma cruzi strains of high and low virulence.</title>
        <authorList>
            <person name="Bradwell K.R."/>
            <person name="Koparde V.N."/>
            <person name="Matveyev A.V."/>
            <person name="Serrano M.G."/>
            <person name="Alves J.M."/>
            <person name="Parikh H."/>
            <person name="Huang B."/>
            <person name="Lee V."/>
            <person name="Espinosa-Alvarez O."/>
            <person name="Ortiz P.A."/>
            <person name="Costa-Martins A.G."/>
            <person name="Teixeira M.M."/>
            <person name="Buck G.A."/>
        </authorList>
    </citation>
    <scope>NUCLEOTIDE SEQUENCE [LARGE SCALE GENOMIC DNA]</scope>
    <source>
        <strain evidence="2 3">025E</strain>
    </source>
</reference>